<dbReference type="GO" id="GO:0003676">
    <property type="term" value="F:nucleic acid binding"/>
    <property type="evidence" value="ECO:0007669"/>
    <property type="project" value="InterPro"/>
</dbReference>
<evidence type="ECO:0000313" key="6">
    <source>
        <dbReference type="Proteomes" id="UP000036356"/>
    </source>
</evidence>
<dbReference type="InterPro" id="IPR051274">
    <property type="entry name" value="3-5_Exoribonuclease"/>
</dbReference>
<dbReference type="InterPro" id="IPR013520">
    <property type="entry name" value="Ribonucl_H"/>
</dbReference>
<keyword evidence="6" id="KW-1185">Reference proteome</keyword>
<evidence type="ECO:0000313" key="5">
    <source>
        <dbReference type="EMBL" id="KLU65390.1"/>
    </source>
</evidence>
<dbReference type="GO" id="GO:0000175">
    <property type="term" value="F:3'-5'-RNA exonuclease activity"/>
    <property type="evidence" value="ECO:0007669"/>
    <property type="project" value="InterPro"/>
</dbReference>
<dbReference type="AlphaFoldDB" id="A0A0J1FPH3"/>
<dbReference type="SMART" id="SM00479">
    <property type="entry name" value="EXOIII"/>
    <property type="match status" value="1"/>
</dbReference>
<dbReference type="InterPro" id="IPR036397">
    <property type="entry name" value="RNaseH_sf"/>
</dbReference>
<dbReference type="SUPFAM" id="SSF53098">
    <property type="entry name" value="Ribonuclease H-like"/>
    <property type="match status" value="1"/>
</dbReference>
<keyword evidence="2" id="KW-0378">Hydrolase</keyword>
<dbReference type="PANTHER" id="PTHR23044">
    <property type="entry name" value="3'-5' EXONUCLEASE ERI1-RELATED"/>
    <property type="match status" value="1"/>
</dbReference>
<dbReference type="CDD" id="cd06133">
    <property type="entry name" value="ERI-1_3'hExo_like"/>
    <property type="match status" value="1"/>
</dbReference>
<evidence type="ECO:0000259" key="4">
    <source>
        <dbReference type="SMART" id="SM00479"/>
    </source>
</evidence>
<organism evidence="5 6">
    <name type="scientific">Desulfosporosinus acididurans</name>
    <dbReference type="NCBI Taxonomy" id="476652"/>
    <lineage>
        <taxon>Bacteria</taxon>
        <taxon>Bacillati</taxon>
        <taxon>Bacillota</taxon>
        <taxon>Clostridia</taxon>
        <taxon>Eubacteriales</taxon>
        <taxon>Desulfitobacteriaceae</taxon>
        <taxon>Desulfosporosinus</taxon>
    </lineage>
</organism>
<accession>A0A0J1FPH3</accession>
<evidence type="ECO:0000256" key="3">
    <source>
        <dbReference type="ARBA" id="ARBA00022839"/>
    </source>
</evidence>
<dbReference type="InterPro" id="IPR047201">
    <property type="entry name" value="ERI-1_3'hExo-like"/>
</dbReference>
<dbReference type="PANTHER" id="PTHR23044:SF61">
    <property type="entry name" value="3'-5' EXORIBONUCLEASE 1-RELATED"/>
    <property type="match status" value="1"/>
</dbReference>
<dbReference type="Pfam" id="PF00929">
    <property type="entry name" value="RNase_T"/>
    <property type="match status" value="1"/>
</dbReference>
<name>A0A0J1FPH3_9FIRM</name>
<dbReference type="PATRIC" id="fig|476652.3.peg.2641"/>
<reference evidence="5 6" key="1">
    <citation type="submission" date="2015-06" db="EMBL/GenBank/DDBJ databases">
        <title>Draft genome of the moderately acidophilic sulfate reducer Candidatus Desulfosporosinus acididurans strain M1.</title>
        <authorList>
            <person name="Poehlein A."/>
            <person name="Petzsch P."/>
            <person name="Johnson B.D."/>
            <person name="Schloemann M."/>
            <person name="Daniel R."/>
            <person name="Muehling M."/>
        </authorList>
    </citation>
    <scope>NUCLEOTIDE SEQUENCE [LARGE SCALE GENOMIC DNA]</scope>
    <source>
        <strain evidence="5 6">M1</strain>
    </source>
</reference>
<dbReference type="Proteomes" id="UP000036356">
    <property type="component" value="Unassembled WGS sequence"/>
</dbReference>
<dbReference type="InterPro" id="IPR012337">
    <property type="entry name" value="RNaseH-like_sf"/>
</dbReference>
<evidence type="ECO:0000256" key="2">
    <source>
        <dbReference type="ARBA" id="ARBA00022801"/>
    </source>
</evidence>
<keyword evidence="1" id="KW-0540">Nuclease</keyword>
<dbReference type="EMBL" id="LDZY01000008">
    <property type="protein sequence ID" value="KLU65390.1"/>
    <property type="molecule type" value="Genomic_DNA"/>
</dbReference>
<keyword evidence="3" id="KW-0269">Exonuclease</keyword>
<evidence type="ECO:0000256" key="1">
    <source>
        <dbReference type="ARBA" id="ARBA00022722"/>
    </source>
</evidence>
<dbReference type="RefSeq" id="WP_047810368.1">
    <property type="nucleotide sequence ID" value="NZ_LDZY01000008.1"/>
</dbReference>
<dbReference type="Gene3D" id="3.30.420.10">
    <property type="entry name" value="Ribonuclease H-like superfamily/Ribonuclease H"/>
    <property type="match status" value="1"/>
</dbReference>
<proteinExistence type="predicted"/>
<gene>
    <name evidence="5" type="ORF">DEAC_c25270</name>
</gene>
<feature type="domain" description="Exonuclease" evidence="4">
    <location>
        <begin position="2"/>
        <end position="183"/>
    </location>
</feature>
<dbReference type="STRING" id="476652.DEAC_c25270"/>
<sequence>MNYIVFDLEFNMFFRFKEGDLANPALKNEIIQIGALKLNDQLEKIDEFNLLIKPFVYKRLNPYVKRKTNINTSKIIPRKLFMEAMESFEVWVGTEAVLCSWGQDDILGLRENCSFFGFDAKFFNKYIDIQKVYMKFEGLHQQPSLERAVDDLEIEKTLPFHDAFSDAAYTVDIFRKVYDFSQDAIINWEKVQQENEAKVNELKGLLSQTVIYCPECGNIVEKIKESSKSKKYFAHGFCHQCKIPIKHVARIINSDGEFKISCKDSVYTRDS</sequence>
<protein>
    <submittedName>
        <fullName evidence="5">Sporulation inhibitor KapD</fullName>
    </submittedName>
</protein>
<comment type="caution">
    <text evidence="5">The sequence shown here is derived from an EMBL/GenBank/DDBJ whole genome shotgun (WGS) entry which is preliminary data.</text>
</comment>